<evidence type="ECO:0000313" key="3">
    <source>
        <dbReference type="EMBL" id="AOV60997.1"/>
    </source>
</evidence>
<dbReference type="Gene3D" id="3.40.50.620">
    <property type="entry name" value="HUPs"/>
    <property type="match status" value="1"/>
</dbReference>
<dbReference type="RefSeq" id="YP_009321077.1">
    <property type="nucleotide sequence ID" value="NC_031903.1"/>
</dbReference>
<accession>A0A1D8KR34</accession>
<dbReference type="Proteomes" id="UP000202158">
    <property type="component" value="Segment"/>
</dbReference>
<protein>
    <submittedName>
        <fullName evidence="3">Cytitidyltransferase</fullName>
    </submittedName>
</protein>
<dbReference type="Proteomes" id="UP000241975">
    <property type="component" value="Segment"/>
</dbReference>
<proteinExistence type="predicted"/>
<dbReference type="SUPFAM" id="SSF52374">
    <property type="entry name" value="Nucleotidylyl transferase"/>
    <property type="match status" value="1"/>
</dbReference>
<dbReference type="GO" id="GO:0016740">
    <property type="term" value="F:transferase activity"/>
    <property type="evidence" value="ECO:0007669"/>
    <property type="project" value="UniProtKB-KW"/>
</dbReference>
<dbReference type="Proteomes" id="UP000241089">
    <property type="component" value="Segment"/>
</dbReference>
<evidence type="ECO:0000313" key="4">
    <source>
        <dbReference type="EMBL" id="AOV61211.1"/>
    </source>
</evidence>
<feature type="region of interest" description="Disordered" evidence="1">
    <location>
        <begin position="51"/>
        <end position="77"/>
    </location>
</feature>
<evidence type="ECO:0000313" key="7">
    <source>
        <dbReference type="Proteomes" id="UP000241089"/>
    </source>
</evidence>
<evidence type="ECO:0000259" key="2">
    <source>
        <dbReference type="Pfam" id="PF01467"/>
    </source>
</evidence>
<reference evidence="6 7" key="1">
    <citation type="journal article" date="2016" name="Virology">
        <title>The genomic content and context of auxiliary metabolic genes in marine cyanomyoviruses.</title>
        <authorList>
            <person name="Crummett L.T."/>
            <person name="Puxty R.J."/>
            <person name="Weihe C."/>
            <person name="Marston M.F."/>
            <person name="Martiny J.B."/>
        </authorList>
    </citation>
    <scope>NUCLEOTIDE SEQUENCE [LARGE SCALE GENOMIC DNA]</scope>
    <source>
        <strain evidence="3">0210CC35</strain>
        <strain evidence="4">0310NB44</strain>
        <strain evidence="5">1209TA19</strain>
    </source>
</reference>
<dbReference type="OrthoDB" id="6875at10239"/>
<evidence type="ECO:0000313" key="8">
    <source>
        <dbReference type="Proteomes" id="UP000241975"/>
    </source>
</evidence>
<feature type="domain" description="Cytidyltransferase-like" evidence="2">
    <location>
        <begin position="83"/>
        <end position="204"/>
    </location>
</feature>
<dbReference type="KEGG" id="vg:30306235"/>
<dbReference type="InterPro" id="IPR014729">
    <property type="entry name" value="Rossmann-like_a/b/a_fold"/>
</dbReference>
<name>A0A1D8KR34_9CAUD</name>
<dbReference type="GeneID" id="30306235"/>
<dbReference type="EMBL" id="KU686209">
    <property type="protein sequence ID" value="AOV61425.1"/>
    <property type="molecule type" value="Genomic_DNA"/>
</dbReference>
<dbReference type="EMBL" id="KU686208">
    <property type="protein sequence ID" value="AOV61211.1"/>
    <property type="molecule type" value="Genomic_DNA"/>
</dbReference>
<evidence type="ECO:0000256" key="1">
    <source>
        <dbReference type="SAM" id="MobiDB-lite"/>
    </source>
</evidence>
<dbReference type="InterPro" id="IPR004821">
    <property type="entry name" value="Cyt_trans-like"/>
</dbReference>
<organism evidence="3 8">
    <name type="scientific">Synechococcus phage S-CAM22</name>
    <dbReference type="NCBI Taxonomy" id="1883365"/>
    <lineage>
        <taxon>Viruses</taxon>
        <taxon>Duplodnaviria</taxon>
        <taxon>Heunggongvirae</taxon>
        <taxon>Uroviricota</taxon>
        <taxon>Caudoviricetes</taxon>
        <taxon>Pantevenvirales</taxon>
        <taxon>Kyanoviridae</taxon>
        <taxon>Alisovirus</taxon>
        <taxon>Alisovirus socal22</taxon>
    </lineage>
</organism>
<keyword evidence="3" id="KW-0808">Transferase</keyword>
<sequence length="385" mass="42784">MKKFSAFLTEAERSFAAKSAEKLKLKHIGYGRYADPRGNVTHMSKDGKLVRVDPQQAEVPTQANGEEETGDGTGQVDQGSISITFGRFNPPTIGHEKLLDKVAKEAKTSGGEYRIYPSRSEDPKKNPLDAGTKIKYMRQAYPDHANAIVDSPDMRTIFDVLSALDADGYSSVNIVVGGDRVSEFNSLAQKYNGDLYTFDEIKVVSAGGRDPDADGVEGMSASKLRKAAAEDDFESFSKGMSKGLGKEGTEKLYLTLRQAMQVEEFDDFAEASFELHEIAPRLDPQGLREAYFNQDLFEVGTFVENINTGIVSKVVSRGSNYIISIDEHDGIFRSWLKDLIERNDIKFFDYTPAGEMGTDKLANYMRKLTPGEFIRKINKKDKVTK</sequence>
<dbReference type="Pfam" id="PF01467">
    <property type="entry name" value="CTP_transf_like"/>
    <property type="match status" value="1"/>
</dbReference>
<keyword evidence="8" id="KW-1185">Reference proteome</keyword>
<gene>
    <name evidence="3" type="ORF">C350210_166</name>
    <name evidence="4" type="ORF">N440310_165</name>
    <name evidence="5" type="ORF">T191209_165</name>
</gene>
<dbReference type="EMBL" id="KU686207">
    <property type="protein sequence ID" value="AOV60997.1"/>
    <property type="molecule type" value="Genomic_DNA"/>
</dbReference>
<evidence type="ECO:0000313" key="5">
    <source>
        <dbReference type="EMBL" id="AOV61425.1"/>
    </source>
</evidence>
<evidence type="ECO:0000313" key="6">
    <source>
        <dbReference type="Proteomes" id="UP000202158"/>
    </source>
</evidence>